<gene>
    <name evidence="1" type="ORF">LCGC14_1789170</name>
</gene>
<dbReference type="AlphaFoldDB" id="A0A0F9GT41"/>
<accession>A0A0F9GT41</accession>
<comment type="caution">
    <text evidence="1">The sequence shown here is derived from an EMBL/GenBank/DDBJ whole genome shotgun (WGS) entry which is preliminary data.</text>
</comment>
<evidence type="ECO:0000313" key="1">
    <source>
        <dbReference type="EMBL" id="KKM01964.1"/>
    </source>
</evidence>
<reference evidence="1" key="1">
    <citation type="journal article" date="2015" name="Nature">
        <title>Complex archaea that bridge the gap between prokaryotes and eukaryotes.</title>
        <authorList>
            <person name="Spang A."/>
            <person name="Saw J.H."/>
            <person name="Jorgensen S.L."/>
            <person name="Zaremba-Niedzwiedzka K."/>
            <person name="Martijn J."/>
            <person name="Lind A.E."/>
            <person name="van Eijk R."/>
            <person name="Schleper C."/>
            <person name="Guy L."/>
            <person name="Ettema T.J."/>
        </authorList>
    </citation>
    <scope>NUCLEOTIDE SEQUENCE</scope>
</reference>
<protein>
    <submittedName>
        <fullName evidence="1">Uncharacterized protein</fullName>
    </submittedName>
</protein>
<organism evidence="1">
    <name type="scientific">marine sediment metagenome</name>
    <dbReference type="NCBI Taxonomy" id="412755"/>
    <lineage>
        <taxon>unclassified sequences</taxon>
        <taxon>metagenomes</taxon>
        <taxon>ecological metagenomes</taxon>
    </lineage>
</organism>
<dbReference type="EMBL" id="LAZR01017056">
    <property type="protein sequence ID" value="KKM01964.1"/>
    <property type="molecule type" value="Genomic_DNA"/>
</dbReference>
<sequence length="51" mass="5788">MNKIEPYVRCPKCGYLISILAQTLARYDYPCPGCEIFTISQFETVRLGDGI</sequence>
<proteinExistence type="predicted"/>
<name>A0A0F9GT41_9ZZZZ</name>